<keyword evidence="1 8" id="KW-0004">4Fe-4S</keyword>
<evidence type="ECO:0000313" key="10">
    <source>
        <dbReference type="EMBL" id="RZU50695.1"/>
    </source>
</evidence>
<comment type="cofactor">
    <cofactor evidence="8">
        <name>S-adenosyl-L-methionine</name>
        <dbReference type="ChEBI" id="CHEBI:59789"/>
    </cofactor>
    <text evidence="8">Binds 1 S-adenosyl-L-methionine per subunit.</text>
</comment>
<feature type="binding site" evidence="8">
    <location>
        <position position="103"/>
    </location>
    <ligand>
        <name>S-adenosyl-L-methionine</name>
        <dbReference type="ChEBI" id="CHEBI:59789"/>
    </ligand>
</feature>
<dbReference type="EC" id="4.3.99.3" evidence="8"/>
<dbReference type="CDD" id="cd01335">
    <property type="entry name" value="Radical_SAM"/>
    <property type="match status" value="1"/>
</dbReference>
<comment type="catalytic activity">
    <reaction evidence="8">
        <text>6-carboxy-5,6,7,8-tetrahydropterin + H(+) = 7-carboxy-7-carbaguanine + NH4(+)</text>
        <dbReference type="Rhea" id="RHEA:27974"/>
        <dbReference type="ChEBI" id="CHEBI:15378"/>
        <dbReference type="ChEBI" id="CHEBI:28938"/>
        <dbReference type="ChEBI" id="CHEBI:61032"/>
        <dbReference type="ChEBI" id="CHEBI:61036"/>
        <dbReference type="EC" id="4.3.99.3"/>
    </reaction>
</comment>
<dbReference type="UniPathway" id="UPA00391"/>
<feature type="binding site" evidence="8">
    <location>
        <begin position="24"/>
        <end position="26"/>
    </location>
    <ligand>
        <name>substrate</name>
    </ligand>
</feature>
<accession>A0A4Q7ZKA6</accession>
<keyword evidence="2 8" id="KW-0949">S-adenosyl-L-methionine</keyword>
<dbReference type="PANTHER" id="PTHR42836">
    <property type="entry name" value="7-CARBOXY-7-DEAZAGUANINE SYNTHASE"/>
    <property type="match status" value="1"/>
</dbReference>
<feature type="binding site" evidence="8">
    <location>
        <position position="39"/>
    </location>
    <ligand>
        <name>substrate</name>
    </ligand>
</feature>
<protein>
    <recommendedName>
        <fullName evidence="8">7-carboxy-7-deazaguanine synthase</fullName>
        <shortName evidence="8">CDG synthase</shortName>
        <ecNumber evidence="8">4.3.99.3</ecNumber>
    </recommendedName>
    <alternativeName>
        <fullName evidence="8">Queuosine biosynthesis protein QueE</fullName>
    </alternativeName>
</protein>
<dbReference type="Proteomes" id="UP000292564">
    <property type="component" value="Unassembled WGS sequence"/>
</dbReference>
<dbReference type="RefSeq" id="WP_165449448.1">
    <property type="nucleotide sequence ID" value="NZ_SHKY01000001.1"/>
</dbReference>
<dbReference type="HAMAP" id="MF_00917">
    <property type="entry name" value="QueE"/>
    <property type="match status" value="1"/>
</dbReference>
<reference evidence="10 11" key="1">
    <citation type="submission" date="2019-02" db="EMBL/GenBank/DDBJ databases">
        <title>Sequencing the genomes of 1000 actinobacteria strains.</title>
        <authorList>
            <person name="Klenk H.-P."/>
        </authorList>
    </citation>
    <scope>NUCLEOTIDE SEQUENCE [LARGE SCALE GENOMIC DNA]</scope>
    <source>
        <strain evidence="10 11">DSM 45162</strain>
    </source>
</reference>
<feature type="domain" description="Radical SAM core" evidence="9">
    <location>
        <begin position="30"/>
        <end position="260"/>
    </location>
</feature>
<dbReference type="SUPFAM" id="SSF102114">
    <property type="entry name" value="Radical SAM enzymes"/>
    <property type="match status" value="1"/>
</dbReference>
<evidence type="ECO:0000256" key="6">
    <source>
        <dbReference type="ARBA" id="ARBA00023014"/>
    </source>
</evidence>
<evidence type="ECO:0000256" key="4">
    <source>
        <dbReference type="ARBA" id="ARBA00022842"/>
    </source>
</evidence>
<dbReference type="PIRSF" id="PIRSF000370">
    <property type="entry name" value="QueE"/>
    <property type="match status" value="1"/>
</dbReference>
<comment type="similarity">
    <text evidence="8">Belongs to the radical SAM superfamily. 7-carboxy-7-deazaguanine synthase family.</text>
</comment>
<comment type="caution">
    <text evidence="8">Lacks conserved residue(s) required for the propagation of feature annotation.</text>
</comment>
<feature type="binding site" evidence="8">
    <location>
        <position position="47"/>
    </location>
    <ligand>
        <name>[4Fe-4S] cluster</name>
        <dbReference type="ChEBI" id="CHEBI:49883"/>
        <note>4Fe-4S-S-AdoMet</note>
    </ligand>
</feature>
<dbReference type="Pfam" id="PF04055">
    <property type="entry name" value="Radical_SAM"/>
    <property type="match status" value="1"/>
</dbReference>
<feature type="binding site" evidence="8">
    <location>
        <position position="101"/>
    </location>
    <ligand>
        <name>substrate</name>
    </ligand>
</feature>
<comment type="function">
    <text evidence="8">Catalyzes the complex heterocyclic radical-mediated conversion of 6-carboxy-5,6,7,8-tetrahydropterin (CPH4) to 7-carboxy-7-deazaguanine (CDG), a step common to the biosynthetic pathways of all 7-deazapurine-containing compounds.</text>
</comment>
<evidence type="ECO:0000256" key="5">
    <source>
        <dbReference type="ARBA" id="ARBA00023004"/>
    </source>
</evidence>
<keyword evidence="11" id="KW-1185">Reference proteome</keyword>
<feature type="binding site" evidence="8">
    <location>
        <position position="52"/>
    </location>
    <ligand>
        <name>Mg(2+)</name>
        <dbReference type="ChEBI" id="CHEBI:18420"/>
    </ligand>
</feature>
<dbReference type="PROSITE" id="PS51918">
    <property type="entry name" value="RADICAL_SAM"/>
    <property type="match status" value="1"/>
</dbReference>
<keyword evidence="5 8" id="KW-0408">Iron</keyword>
<evidence type="ECO:0000256" key="7">
    <source>
        <dbReference type="ARBA" id="ARBA00023239"/>
    </source>
</evidence>
<dbReference type="GO" id="GO:1904047">
    <property type="term" value="F:S-adenosyl-L-methionine binding"/>
    <property type="evidence" value="ECO:0007669"/>
    <property type="project" value="UniProtKB-UniRule"/>
</dbReference>
<sequence>MMVTTKSELNLAVLDGGPEIFYTVQGEGASVGRPALFVRTSGCNLECSWCDTPYTWVFSSAKAAVHADGQLYSRRASQTRIAPADLAERIGSTGSTRIVLTGGEPMLQQKSLTEMLVNLKSTHPGVIVEVETNGTIEPRMYSILGRRTGMEVLVDQWNVSPKLSGARNSPGRALNPAALSRFGGLPNAVFKFVIAGEKDEADLLRLVGPANLGLQPARIWIMPEGRTPEEIRARLPRLAELCKVHRFNLTTRLHIEIWGDKQGV</sequence>
<comment type="cofactor">
    <cofactor evidence="8">
        <name>[4Fe-4S] cluster</name>
        <dbReference type="ChEBI" id="CHEBI:49883"/>
    </cofactor>
    <text evidence="8">Binds 1 [4Fe-4S] cluster. The cluster is coordinated with 3 cysteines and an exchangeable S-adenosyl-L-methionine.</text>
</comment>
<keyword evidence="6 8" id="KW-0411">Iron-sulfur</keyword>
<dbReference type="Gene3D" id="3.20.20.70">
    <property type="entry name" value="Aldolase class I"/>
    <property type="match status" value="1"/>
</dbReference>
<evidence type="ECO:0000313" key="11">
    <source>
        <dbReference type="Proteomes" id="UP000292564"/>
    </source>
</evidence>
<keyword evidence="4 8" id="KW-0460">Magnesium</keyword>
<feature type="binding site" evidence="8">
    <location>
        <position position="43"/>
    </location>
    <ligand>
        <name>[4Fe-4S] cluster</name>
        <dbReference type="ChEBI" id="CHEBI:49883"/>
        <note>4Fe-4S-S-AdoMet</note>
    </ligand>
</feature>
<feature type="binding site" evidence="8">
    <location>
        <begin position="49"/>
        <end position="51"/>
    </location>
    <ligand>
        <name>S-adenosyl-L-methionine</name>
        <dbReference type="ChEBI" id="CHEBI:59789"/>
    </ligand>
</feature>
<dbReference type="PANTHER" id="PTHR42836:SF1">
    <property type="entry name" value="7-CARBOXY-7-DEAZAGUANINE SYNTHASE"/>
    <property type="match status" value="1"/>
</dbReference>
<organism evidence="10 11">
    <name type="scientific">Krasilnikovia cinnamomea</name>
    <dbReference type="NCBI Taxonomy" id="349313"/>
    <lineage>
        <taxon>Bacteria</taxon>
        <taxon>Bacillati</taxon>
        <taxon>Actinomycetota</taxon>
        <taxon>Actinomycetes</taxon>
        <taxon>Micromonosporales</taxon>
        <taxon>Micromonosporaceae</taxon>
        <taxon>Krasilnikovia</taxon>
    </lineage>
</organism>
<keyword evidence="8" id="KW-0671">Queuosine biosynthesis</keyword>
<name>A0A4Q7ZKA6_9ACTN</name>
<dbReference type="SFLD" id="SFLDS00029">
    <property type="entry name" value="Radical_SAM"/>
    <property type="match status" value="1"/>
</dbReference>
<dbReference type="InterPro" id="IPR007197">
    <property type="entry name" value="rSAM"/>
</dbReference>
<dbReference type="InterPro" id="IPR013785">
    <property type="entry name" value="Aldolase_TIM"/>
</dbReference>
<dbReference type="GO" id="GO:0000287">
    <property type="term" value="F:magnesium ion binding"/>
    <property type="evidence" value="ECO:0007669"/>
    <property type="project" value="UniProtKB-UniRule"/>
</dbReference>
<dbReference type="InterPro" id="IPR024924">
    <property type="entry name" value="7-CO-7-deazaguanine_synth-like"/>
</dbReference>
<evidence type="ECO:0000256" key="1">
    <source>
        <dbReference type="ARBA" id="ARBA00022485"/>
    </source>
</evidence>
<comment type="cofactor">
    <cofactor evidence="8">
        <name>Mg(2+)</name>
        <dbReference type="ChEBI" id="CHEBI:18420"/>
    </cofactor>
</comment>
<evidence type="ECO:0000259" key="9">
    <source>
        <dbReference type="PROSITE" id="PS51918"/>
    </source>
</evidence>
<dbReference type="GO" id="GO:0008616">
    <property type="term" value="P:tRNA queuosine(34) biosynthetic process"/>
    <property type="evidence" value="ECO:0007669"/>
    <property type="project" value="UniProtKB-UniRule"/>
</dbReference>
<feature type="binding site" evidence="8">
    <location>
        <position position="50"/>
    </location>
    <ligand>
        <name>[4Fe-4S] cluster</name>
        <dbReference type="ChEBI" id="CHEBI:49883"/>
        <note>4Fe-4S-S-AdoMet</note>
    </ligand>
</feature>
<evidence type="ECO:0000256" key="8">
    <source>
        <dbReference type="HAMAP-Rule" id="MF_00917"/>
    </source>
</evidence>
<gene>
    <name evidence="8" type="primary">queE</name>
    <name evidence="10" type="ORF">EV385_2474</name>
</gene>
<keyword evidence="3 8" id="KW-0479">Metal-binding</keyword>
<proteinExistence type="inferred from homology"/>
<comment type="caution">
    <text evidence="10">The sequence shown here is derived from an EMBL/GenBank/DDBJ whole genome shotgun (WGS) entry which is preliminary data.</text>
</comment>
<evidence type="ECO:0000256" key="2">
    <source>
        <dbReference type="ARBA" id="ARBA00022691"/>
    </source>
</evidence>
<keyword evidence="7 8" id="KW-0456">Lyase</keyword>
<feature type="binding site" evidence="8">
    <location>
        <begin position="160"/>
        <end position="162"/>
    </location>
    <ligand>
        <name>S-adenosyl-L-methionine</name>
        <dbReference type="ChEBI" id="CHEBI:59789"/>
    </ligand>
</feature>
<comment type="subunit">
    <text evidence="8">Homodimer.</text>
</comment>
<dbReference type="EMBL" id="SHKY01000001">
    <property type="protein sequence ID" value="RZU50695.1"/>
    <property type="molecule type" value="Genomic_DNA"/>
</dbReference>
<dbReference type="InterPro" id="IPR058240">
    <property type="entry name" value="rSAM_sf"/>
</dbReference>
<dbReference type="GO" id="GO:0051539">
    <property type="term" value="F:4 iron, 4 sulfur cluster binding"/>
    <property type="evidence" value="ECO:0007669"/>
    <property type="project" value="UniProtKB-UniRule"/>
</dbReference>
<dbReference type="GO" id="GO:0016840">
    <property type="term" value="F:carbon-nitrogen lyase activity"/>
    <property type="evidence" value="ECO:0007669"/>
    <property type="project" value="UniProtKB-UniRule"/>
</dbReference>
<dbReference type="AlphaFoldDB" id="A0A4Q7ZKA6"/>
<evidence type="ECO:0000256" key="3">
    <source>
        <dbReference type="ARBA" id="ARBA00022723"/>
    </source>
</evidence>
<comment type="pathway">
    <text evidence="8">Purine metabolism; 7-cyano-7-deazaguanine biosynthesis.</text>
</comment>